<dbReference type="Proteomes" id="UP001152622">
    <property type="component" value="Chromosome 3"/>
</dbReference>
<organism evidence="1 2">
    <name type="scientific">Synaphobranchus kaupii</name>
    <name type="common">Kaup's arrowtooth eel</name>
    <dbReference type="NCBI Taxonomy" id="118154"/>
    <lineage>
        <taxon>Eukaryota</taxon>
        <taxon>Metazoa</taxon>
        <taxon>Chordata</taxon>
        <taxon>Craniata</taxon>
        <taxon>Vertebrata</taxon>
        <taxon>Euteleostomi</taxon>
        <taxon>Actinopterygii</taxon>
        <taxon>Neopterygii</taxon>
        <taxon>Teleostei</taxon>
        <taxon>Anguilliformes</taxon>
        <taxon>Synaphobranchidae</taxon>
        <taxon>Synaphobranchus</taxon>
    </lineage>
</organism>
<protein>
    <submittedName>
        <fullName evidence="1">Uncharacterized protein</fullName>
    </submittedName>
</protein>
<dbReference type="AlphaFoldDB" id="A0A9Q1G0L1"/>
<accession>A0A9Q1G0L1</accession>
<comment type="caution">
    <text evidence="1">The sequence shown here is derived from an EMBL/GenBank/DDBJ whole genome shotgun (WGS) entry which is preliminary data.</text>
</comment>
<evidence type="ECO:0000313" key="1">
    <source>
        <dbReference type="EMBL" id="KAJ8370753.1"/>
    </source>
</evidence>
<reference evidence="1" key="1">
    <citation type="journal article" date="2023" name="Science">
        <title>Genome structures resolve the early diversification of teleost fishes.</title>
        <authorList>
            <person name="Parey E."/>
            <person name="Louis A."/>
            <person name="Montfort J."/>
            <person name="Bouchez O."/>
            <person name="Roques C."/>
            <person name="Iampietro C."/>
            <person name="Lluch J."/>
            <person name="Castinel A."/>
            <person name="Donnadieu C."/>
            <person name="Desvignes T."/>
            <person name="Floi Bucao C."/>
            <person name="Jouanno E."/>
            <person name="Wen M."/>
            <person name="Mejri S."/>
            <person name="Dirks R."/>
            <person name="Jansen H."/>
            <person name="Henkel C."/>
            <person name="Chen W.J."/>
            <person name="Zahm M."/>
            <person name="Cabau C."/>
            <person name="Klopp C."/>
            <person name="Thompson A.W."/>
            <person name="Robinson-Rechavi M."/>
            <person name="Braasch I."/>
            <person name="Lecointre G."/>
            <person name="Bobe J."/>
            <person name="Postlethwait J.H."/>
            <person name="Berthelot C."/>
            <person name="Roest Crollius H."/>
            <person name="Guiguen Y."/>
        </authorList>
    </citation>
    <scope>NUCLEOTIDE SEQUENCE</scope>
    <source>
        <strain evidence="1">WJC10195</strain>
    </source>
</reference>
<gene>
    <name evidence="1" type="ORF">SKAU_G00107810</name>
</gene>
<keyword evidence="2" id="KW-1185">Reference proteome</keyword>
<proteinExistence type="predicted"/>
<evidence type="ECO:0000313" key="2">
    <source>
        <dbReference type="Proteomes" id="UP001152622"/>
    </source>
</evidence>
<name>A0A9Q1G0L1_SYNKA</name>
<sequence length="91" mass="10348">MYVRYTGNQSAGREREERPACHRFVPHKLKLCRLILDHNLNRQDEELEGLWRFAPQQVSCVEETASSLLSDPLSLLPLIPCAQGQKGSVTD</sequence>
<dbReference type="EMBL" id="JAINUF010000003">
    <property type="protein sequence ID" value="KAJ8370753.1"/>
    <property type="molecule type" value="Genomic_DNA"/>
</dbReference>